<dbReference type="InterPro" id="IPR051044">
    <property type="entry name" value="MAG_DAG_Lipase"/>
</dbReference>
<dbReference type="InterPro" id="IPR008271">
    <property type="entry name" value="Ser/Thr_kinase_AS"/>
</dbReference>
<dbReference type="InterPro" id="IPR011009">
    <property type="entry name" value="Kinase-like_dom_sf"/>
</dbReference>
<feature type="domain" description="Protein kinase" evidence="1">
    <location>
        <begin position="1"/>
        <end position="168"/>
    </location>
</feature>
<proteinExistence type="predicted"/>
<dbReference type="GO" id="GO:0004672">
    <property type="term" value="F:protein kinase activity"/>
    <property type="evidence" value="ECO:0007669"/>
    <property type="project" value="InterPro"/>
</dbReference>
<dbReference type="Proteomes" id="UP001140206">
    <property type="component" value="Chromosome 2"/>
</dbReference>
<evidence type="ECO:0000259" key="1">
    <source>
        <dbReference type="PROSITE" id="PS50011"/>
    </source>
</evidence>
<comment type="caution">
    <text evidence="2">The sequence shown here is derived from an EMBL/GenBank/DDBJ whole genome shotgun (WGS) entry which is preliminary data.</text>
</comment>
<dbReference type="Pfam" id="PF00069">
    <property type="entry name" value="Pkinase"/>
    <property type="match status" value="1"/>
</dbReference>
<dbReference type="PROSITE" id="PS50011">
    <property type="entry name" value="PROTEIN_KINASE_DOM"/>
    <property type="match status" value="1"/>
</dbReference>
<evidence type="ECO:0000313" key="2">
    <source>
        <dbReference type="EMBL" id="KAJ4801622.1"/>
    </source>
</evidence>
<dbReference type="PANTHER" id="PTHR11614">
    <property type="entry name" value="PHOSPHOLIPASE-RELATED"/>
    <property type="match status" value="1"/>
</dbReference>
<dbReference type="SUPFAM" id="SSF56112">
    <property type="entry name" value="Protein kinase-like (PK-like)"/>
    <property type="match status" value="1"/>
</dbReference>
<evidence type="ECO:0000313" key="3">
    <source>
        <dbReference type="Proteomes" id="UP001140206"/>
    </source>
</evidence>
<dbReference type="InterPro" id="IPR000719">
    <property type="entry name" value="Prot_kinase_dom"/>
</dbReference>
<keyword evidence="3" id="KW-1185">Reference proteome</keyword>
<dbReference type="InterPro" id="IPR000073">
    <property type="entry name" value="AB_hydrolase_1"/>
</dbReference>
<accession>A0AAV8G811</accession>
<dbReference type="PRINTS" id="PR00111">
    <property type="entry name" value="ABHYDROLASE"/>
</dbReference>
<gene>
    <name evidence="2" type="ORF">LUZ62_052868</name>
</gene>
<sequence>MQSHSYQTRFENVVIHRDLKPENILLDKHYTPKIADFGLSRVFETGRTHKSTRKLAGTLGYFAPELWFQWRYSTRSDVYSYGLLVLEILAGCTVPHYARANQEILSHAMWKQWKDKKPLAEVINSCLHENCAMDQITRCCVIGLLCVQLDPKRRPGMELVLEMLHSNIDLPTPSFPGFFQEYEYARPPDSHSHIEIEPVKYERPEDTRTSRLEPSFFQEYSLEDLMIVNSPETEEAYYALHGVSGSSGHFTAPSGRYLFTRSWVPLVSPPRALICMIHSFGDDTSWTMQFTSIFLASQGFACFAADLPGHGRSPGRRAFVPKVNLVLADLKDFFQSLRSRPENQGLKSFLFGESMGGALCLLMLLSMPADAWAGAVLVAPLCKISNRIKPPRPVQMALRFVSMFAPTLPVISYADLVEKSVKVPEKRVLAMSNPMRYNGKTRVGTMLKLLRISDELGSRLHEVSIPFLVLHGSADEVLDPADSMALYEEARSEDKTIKIYDGMLHSLLFGEPDKNVAMVRRDILNWLNERCPNQHEIHIERM</sequence>
<dbReference type="PROSITE" id="PS00108">
    <property type="entry name" value="PROTEIN_KINASE_ST"/>
    <property type="match status" value="1"/>
</dbReference>
<dbReference type="EMBL" id="JAMFTS010000002">
    <property type="protein sequence ID" value="KAJ4801622.1"/>
    <property type="molecule type" value="Genomic_DNA"/>
</dbReference>
<dbReference type="Gene3D" id="1.10.510.10">
    <property type="entry name" value="Transferase(Phosphotransferase) domain 1"/>
    <property type="match status" value="1"/>
</dbReference>
<organism evidence="2 3">
    <name type="scientific">Rhynchospora pubera</name>
    <dbReference type="NCBI Taxonomy" id="906938"/>
    <lineage>
        <taxon>Eukaryota</taxon>
        <taxon>Viridiplantae</taxon>
        <taxon>Streptophyta</taxon>
        <taxon>Embryophyta</taxon>
        <taxon>Tracheophyta</taxon>
        <taxon>Spermatophyta</taxon>
        <taxon>Magnoliopsida</taxon>
        <taxon>Liliopsida</taxon>
        <taxon>Poales</taxon>
        <taxon>Cyperaceae</taxon>
        <taxon>Cyperoideae</taxon>
        <taxon>Rhynchosporeae</taxon>
        <taxon>Rhynchospora</taxon>
    </lineage>
</organism>
<dbReference type="Gene3D" id="3.40.50.1820">
    <property type="entry name" value="alpha/beta hydrolase"/>
    <property type="match status" value="1"/>
</dbReference>
<protein>
    <submittedName>
        <fullName evidence="2">Alpha/beta-Hydrolases superfamily protein</fullName>
    </submittedName>
</protein>
<dbReference type="InterPro" id="IPR022742">
    <property type="entry name" value="Hydrolase_4"/>
</dbReference>
<dbReference type="InterPro" id="IPR029058">
    <property type="entry name" value="AB_hydrolase_fold"/>
</dbReference>
<reference evidence="2" key="1">
    <citation type="submission" date="2022-08" db="EMBL/GenBank/DDBJ databases">
        <authorList>
            <person name="Marques A."/>
        </authorList>
    </citation>
    <scope>NUCLEOTIDE SEQUENCE</scope>
    <source>
        <strain evidence="2">RhyPub2mFocal</strain>
        <tissue evidence="2">Leaves</tissue>
    </source>
</reference>
<dbReference type="Pfam" id="PF12146">
    <property type="entry name" value="Hydrolase_4"/>
    <property type="match status" value="1"/>
</dbReference>
<dbReference type="SMART" id="SM00220">
    <property type="entry name" value="S_TKc"/>
    <property type="match status" value="1"/>
</dbReference>
<dbReference type="SUPFAM" id="SSF53474">
    <property type="entry name" value="alpha/beta-Hydrolases"/>
    <property type="match status" value="1"/>
</dbReference>
<dbReference type="AlphaFoldDB" id="A0AAV8G811"/>
<dbReference type="GO" id="GO:0005524">
    <property type="term" value="F:ATP binding"/>
    <property type="evidence" value="ECO:0007669"/>
    <property type="project" value="InterPro"/>
</dbReference>
<name>A0AAV8G811_9POAL</name>